<evidence type="ECO:0000313" key="3">
    <source>
        <dbReference type="Proteomes" id="UP001197974"/>
    </source>
</evidence>
<dbReference type="RefSeq" id="WP_226541883.1">
    <property type="nucleotide sequence ID" value="NZ_CP129013.1"/>
</dbReference>
<keyword evidence="1" id="KW-0812">Transmembrane</keyword>
<feature type="transmembrane region" description="Helical" evidence="1">
    <location>
        <begin position="110"/>
        <end position="128"/>
    </location>
</feature>
<gene>
    <name evidence="2" type="ORF">LC087_11775</name>
</gene>
<name>A0ABY9JRX3_9BACI</name>
<dbReference type="EMBL" id="CP129013">
    <property type="protein sequence ID" value="WLR41564.1"/>
    <property type="molecule type" value="Genomic_DNA"/>
</dbReference>
<keyword evidence="1" id="KW-1133">Transmembrane helix</keyword>
<feature type="transmembrane region" description="Helical" evidence="1">
    <location>
        <begin position="6"/>
        <end position="26"/>
    </location>
</feature>
<feature type="transmembrane region" description="Helical" evidence="1">
    <location>
        <begin position="200"/>
        <end position="221"/>
    </location>
</feature>
<feature type="transmembrane region" description="Helical" evidence="1">
    <location>
        <begin position="275"/>
        <end position="302"/>
    </location>
</feature>
<accession>A0ABY9JRX3</accession>
<sequence length="311" mass="36264">MLLKIFMLLIFLYTAACLLYTSVVIIERKIIRFKELRKNSKGINNGKIKTVETKSYVRPSLLKEKTKFLFPKLFLINSVEGRDYVILGFALSTMLLIIDTPLEDWIPKPVLLIFILIFFYGLAKYFHLSIDDPVGKFLNLLLKWFILLVFVLSLVIETIDSLEMNVKGVIVTIIFSIAFSLILIMNVLKDFKSRWFQVLNIFIGFFLILFAVGITFGLFYLENNEIFKMYSEAEYSMFIHDYEENVSSFIFLIYNGLVYFYTFPDYSIITLEEPLSLVAFFEFIVGFLFNVVVIGFLISYFVSILFSSKKV</sequence>
<dbReference type="Proteomes" id="UP001197974">
    <property type="component" value="Chromosome"/>
</dbReference>
<organism evidence="2 3">
    <name type="scientific">Bacillus carboniphilus</name>
    <dbReference type="NCBI Taxonomy" id="86663"/>
    <lineage>
        <taxon>Bacteria</taxon>
        <taxon>Bacillati</taxon>
        <taxon>Bacillota</taxon>
        <taxon>Bacilli</taxon>
        <taxon>Bacillales</taxon>
        <taxon>Bacillaceae</taxon>
        <taxon>Bacillus</taxon>
    </lineage>
</organism>
<evidence type="ECO:0000313" key="2">
    <source>
        <dbReference type="EMBL" id="WLR41564.1"/>
    </source>
</evidence>
<feature type="transmembrane region" description="Helical" evidence="1">
    <location>
        <begin position="140"/>
        <end position="156"/>
    </location>
</feature>
<keyword evidence="1" id="KW-0472">Membrane</keyword>
<feature type="transmembrane region" description="Helical" evidence="1">
    <location>
        <begin position="246"/>
        <end position="263"/>
    </location>
</feature>
<keyword evidence="3" id="KW-1185">Reference proteome</keyword>
<evidence type="ECO:0000256" key="1">
    <source>
        <dbReference type="SAM" id="Phobius"/>
    </source>
</evidence>
<feature type="transmembrane region" description="Helical" evidence="1">
    <location>
        <begin position="168"/>
        <end position="188"/>
    </location>
</feature>
<protein>
    <submittedName>
        <fullName evidence="2">Uncharacterized protein</fullName>
    </submittedName>
</protein>
<reference evidence="2 3" key="1">
    <citation type="submission" date="2023-06" db="EMBL/GenBank/DDBJ databases">
        <title>Five Gram-positive bacteria isolated from mangrove sediments in Shenzhen, Guangdong, China.</title>
        <authorList>
            <person name="Yu S."/>
            <person name="Zheng W."/>
            <person name="Huang Y."/>
        </authorList>
    </citation>
    <scope>NUCLEOTIDE SEQUENCE [LARGE SCALE GENOMIC DNA]</scope>
    <source>
        <strain evidence="2 3">SaN35-3</strain>
    </source>
</reference>
<proteinExistence type="predicted"/>